<feature type="binding site" evidence="19">
    <location>
        <position position="305"/>
    </location>
    <ligand>
        <name>Mg(2+)</name>
        <dbReference type="ChEBI" id="CHEBI:18420"/>
        <label>1</label>
    </ligand>
</feature>
<evidence type="ECO:0000256" key="8">
    <source>
        <dbReference type="ARBA" id="ARBA00022723"/>
    </source>
</evidence>
<feature type="binding site" evidence="19">
    <location>
        <position position="292"/>
    </location>
    <ligand>
        <name>Mg(2+)</name>
        <dbReference type="ChEBI" id="CHEBI:18420"/>
        <label>1</label>
    </ligand>
</feature>
<sequence>MRHTLLTDGTSYKGRLKPQIRFQTTSGNKHKAIRKEQKTMQNFGKVAVLMGGFSSEREISLDSGTAILNALKSKGIDAYAFDPKETPLSELKAQGFQTAFNILHGTYGEDGAVQGALELLGIPYTGSGVAASAIGMDKYRCKLIWQALGLPVPEFAVLHDDTDFDAVEEKLGLPMFVKPAAEGSSVGVVKVKGKGRLKSVYEELKHLQGEIIAERFIGGGEYSCPVLNGKGLPGIHIIPATEFYDYEAKYNRDDTIYQCPSEDLTEAEESLMRELAVRGAQAIGAEGCVRVDFLKDTDGKLYLLEINTLPGMTSHSLVPKSAAVTGVGFADLCIEILKTAHVG</sequence>
<evidence type="ECO:0000256" key="5">
    <source>
        <dbReference type="ARBA" id="ARBA00012216"/>
    </source>
</evidence>
<dbReference type="PROSITE" id="PS00843">
    <property type="entry name" value="DALA_DALA_LIGASE_1"/>
    <property type="match status" value="1"/>
</dbReference>
<dbReference type="AlphaFoldDB" id="E0N6R7"/>
<keyword evidence="14 19" id="KW-0464">Manganese</keyword>
<keyword evidence="11 19" id="KW-0460">Magnesium</keyword>
<organism evidence="22 23">
    <name type="scientific">Neisseria meningitidis serogroup B (strain ATCC 13091 / M2091)</name>
    <dbReference type="NCBI Taxonomy" id="862513"/>
    <lineage>
        <taxon>Bacteria</taxon>
        <taxon>Pseudomonadati</taxon>
        <taxon>Pseudomonadota</taxon>
        <taxon>Betaproteobacteria</taxon>
        <taxon>Neisseriales</taxon>
        <taxon>Neisseriaceae</taxon>
        <taxon>Neisseria</taxon>
    </lineage>
</organism>
<dbReference type="SUPFAM" id="SSF52440">
    <property type="entry name" value="PreATP-grasp domain"/>
    <property type="match status" value="1"/>
</dbReference>
<evidence type="ECO:0000256" key="10">
    <source>
        <dbReference type="ARBA" id="ARBA00022840"/>
    </source>
</evidence>
<evidence type="ECO:0000256" key="18">
    <source>
        <dbReference type="PIRSR" id="PIRSR039102-1"/>
    </source>
</evidence>
<keyword evidence="13 17" id="KW-0573">Peptidoglycan synthesis</keyword>
<evidence type="ECO:0000256" key="4">
    <source>
        <dbReference type="ARBA" id="ARBA00010871"/>
    </source>
</evidence>
<dbReference type="UniPathway" id="UPA00219"/>
<dbReference type="EC" id="6.3.2.4" evidence="5 17"/>
<dbReference type="Gene3D" id="3.40.50.20">
    <property type="match status" value="1"/>
</dbReference>
<dbReference type="Gene3D" id="3.30.470.20">
    <property type="entry name" value="ATP-grasp fold, B domain"/>
    <property type="match status" value="1"/>
</dbReference>
<dbReference type="InterPro" id="IPR011761">
    <property type="entry name" value="ATP-grasp"/>
</dbReference>
<evidence type="ECO:0000259" key="21">
    <source>
        <dbReference type="PROSITE" id="PS50975"/>
    </source>
</evidence>
<comment type="function">
    <text evidence="2 17">Cell wall formation.</text>
</comment>
<keyword evidence="6 17" id="KW-0963">Cytoplasm</keyword>
<keyword evidence="9 20" id="KW-0547">Nucleotide-binding</keyword>
<dbReference type="GO" id="GO:0071555">
    <property type="term" value="P:cell wall organization"/>
    <property type="evidence" value="ECO:0007669"/>
    <property type="project" value="UniProtKB-KW"/>
</dbReference>
<dbReference type="FunFam" id="3.30.470.20:FF:000008">
    <property type="entry name" value="D-alanine--D-alanine ligase"/>
    <property type="match status" value="1"/>
</dbReference>
<evidence type="ECO:0000256" key="20">
    <source>
        <dbReference type="PROSITE-ProRule" id="PRU00409"/>
    </source>
</evidence>
<dbReference type="FunFam" id="3.40.50.20:FF:000013">
    <property type="entry name" value="D-alanine--D-alanine ligase"/>
    <property type="match status" value="1"/>
</dbReference>
<evidence type="ECO:0000256" key="12">
    <source>
        <dbReference type="ARBA" id="ARBA00022960"/>
    </source>
</evidence>
<keyword evidence="8 19" id="KW-0479">Metal-binding</keyword>
<reference evidence="22 23" key="1">
    <citation type="submission" date="2010-07" db="EMBL/GenBank/DDBJ databases">
        <authorList>
            <person name="Muzny D."/>
            <person name="Qin X."/>
            <person name="Deng J."/>
            <person name="Jiang H."/>
            <person name="Liu Y."/>
            <person name="Qu J."/>
            <person name="Song X.-Z."/>
            <person name="Zhang L."/>
            <person name="Thornton R."/>
            <person name="Coyle M."/>
            <person name="Francisco L."/>
            <person name="Jackson L."/>
            <person name="Javaid M."/>
            <person name="Korchina V."/>
            <person name="Kovar C."/>
            <person name="Mata R."/>
            <person name="Mathew T."/>
            <person name="Ngo R."/>
            <person name="Nguyen L."/>
            <person name="Nguyen N."/>
            <person name="Okwuonu G."/>
            <person name="Ongeri F."/>
            <person name="Pham C."/>
            <person name="Simmons D."/>
            <person name="Wilczek-Boney K."/>
            <person name="Hale W."/>
            <person name="Jakkamsetti A."/>
            <person name="Pham P."/>
            <person name="Ruth R."/>
            <person name="San Lucas F."/>
            <person name="Warren J."/>
            <person name="Zhang J."/>
            <person name="Zhao Z."/>
            <person name="Zhou C."/>
            <person name="Zhu D."/>
            <person name="Lee S."/>
            <person name="Bess C."/>
            <person name="Blankenburg K."/>
            <person name="Forbes L."/>
            <person name="Fu Q."/>
            <person name="Gubbala S."/>
            <person name="Hirani K."/>
            <person name="Jayaseelan J.C."/>
            <person name="Lara F."/>
            <person name="Munidasa M."/>
            <person name="Palculict T."/>
            <person name="Patil S."/>
            <person name="Pu L.-L."/>
            <person name="Saada N."/>
            <person name="Tang L."/>
            <person name="Weissenberger G."/>
            <person name="Zhu Y."/>
            <person name="Hemphill L."/>
            <person name="Shang Y."/>
            <person name="Youmans B."/>
            <person name="Ayvaz T."/>
            <person name="Ross M."/>
            <person name="Santibanez J."/>
            <person name="Aqrawi P."/>
            <person name="Gross S."/>
            <person name="Joshi V."/>
            <person name="Fowler G."/>
            <person name="Nazareth L."/>
            <person name="Reid J."/>
            <person name="Worley K."/>
            <person name="Petrosino J."/>
            <person name="Highlander S."/>
            <person name="Gibbs R."/>
        </authorList>
    </citation>
    <scope>NUCLEOTIDE SEQUENCE [LARGE SCALE GENOMIC DNA]</scope>
    <source>
        <strain evidence="22 23">ATCC 13091</strain>
    </source>
</reference>
<keyword evidence="12 17" id="KW-0133">Cell shape</keyword>
<dbReference type="GO" id="GO:0009252">
    <property type="term" value="P:peptidoglycan biosynthetic process"/>
    <property type="evidence" value="ECO:0007669"/>
    <property type="project" value="UniProtKB-UniRule"/>
</dbReference>
<feature type="binding site" evidence="19">
    <location>
        <position position="305"/>
    </location>
    <ligand>
        <name>Mg(2+)</name>
        <dbReference type="ChEBI" id="CHEBI:18420"/>
        <label>2</label>
    </ligand>
</feature>
<dbReference type="PROSITE" id="PS00844">
    <property type="entry name" value="DALA_DALA_LIGASE_2"/>
    <property type="match status" value="1"/>
</dbReference>
<comment type="cofactor">
    <cofactor evidence="19">
        <name>Mg(2+)</name>
        <dbReference type="ChEBI" id="CHEBI:18420"/>
    </cofactor>
    <cofactor evidence="19">
        <name>Mn(2+)</name>
        <dbReference type="ChEBI" id="CHEBI:29035"/>
    </cofactor>
    <text evidence="19">Binds 2 magnesium or manganese ions per subunit.</text>
</comment>
<dbReference type="InterPro" id="IPR000291">
    <property type="entry name" value="D-Ala_lig_Van_CS"/>
</dbReference>
<feature type="active site" evidence="18">
    <location>
        <position position="184"/>
    </location>
</feature>
<dbReference type="PIRSF" id="PIRSF039102">
    <property type="entry name" value="Ddl/VanB"/>
    <property type="match status" value="1"/>
</dbReference>
<feature type="binding site" evidence="19">
    <location>
        <position position="307"/>
    </location>
    <ligand>
        <name>Mg(2+)</name>
        <dbReference type="ChEBI" id="CHEBI:18420"/>
        <label>2</label>
    </ligand>
</feature>
<dbReference type="Gene3D" id="3.30.1490.20">
    <property type="entry name" value="ATP-grasp fold, A domain"/>
    <property type="match status" value="1"/>
</dbReference>
<comment type="subcellular location">
    <subcellularLocation>
        <location evidence="3 17">Cytoplasm</location>
    </subcellularLocation>
</comment>
<dbReference type="InterPro" id="IPR011095">
    <property type="entry name" value="Dala_Dala_lig_C"/>
</dbReference>
<accession>E0N6R7</accession>
<comment type="cofactor">
    <cofactor evidence="1">
        <name>Mn(2+)</name>
        <dbReference type="ChEBI" id="CHEBI:29035"/>
    </cofactor>
</comment>
<feature type="domain" description="ATP-grasp" evidence="21">
    <location>
        <begin position="142"/>
        <end position="338"/>
    </location>
</feature>
<dbReference type="HAMAP" id="MF_00047">
    <property type="entry name" value="Dala_Dala_lig"/>
    <property type="match status" value="1"/>
</dbReference>
<dbReference type="Pfam" id="PF07478">
    <property type="entry name" value="Dala_Dala_lig_C"/>
    <property type="match status" value="1"/>
</dbReference>
<evidence type="ECO:0000256" key="3">
    <source>
        <dbReference type="ARBA" id="ARBA00004496"/>
    </source>
</evidence>
<keyword evidence="10 20" id="KW-0067">ATP-binding</keyword>
<dbReference type="GO" id="GO:0005524">
    <property type="term" value="F:ATP binding"/>
    <property type="evidence" value="ECO:0007669"/>
    <property type="project" value="UniProtKB-UniRule"/>
</dbReference>
<evidence type="ECO:0000256" key="11">
    <source>
        <dbReference type="ARBA" id="ARBA00022842"/>
    </source>
</evidence>
<comment type="similarity">
    <text evidence="4 17">Belongs to the D-alanine--D-alanine ligase family.</text>
</comment>
<evidence type="ECO:0000256" key="13">
    <source>
        <dbReference type="ARBA" id="ARBA00022984"/>
    </source>
</evidence>
<comment type="catalytic activity">
    <reaction evidence="16 17">
        <text>2 D-alanine + ATP = D-alanyl-D-alanine + ADP + phosphate + H(+)</text>
        <dbReference type="Rhea" id="RHEA:11224"/>
        <dbReference type="ChEBI" id="CHEBI:15378"/>
        <dbReference type="ChEBI" id="CHEBI:30616"/>
        <dbReference type="ChEBI" id="CHEBI:43474"/>
        <dbReference type="ChEBI" id="CHEBI:57416"/>
        <dbReference type="ChEBI" id="CHEBI:57822"/>
        <dbReference type="ChEBI" id="CHEBI:456216"/>
        <dbReference type="EC" id="6.3.2.4"/>
    </reaction>
</comment>
<keyword evidence="15 17" id="KW-0961">Cell wall biogenesis/degradation</keyword>
<evidence type="ECO:0000313" key="23">
    <source>
        <dbReference type="Proteomes" id="UP000005526"/>
    </source>
</evidence>
<evidence type="ECO:0000256" key="17">
    <source>
        <dbReference type="HAMAP-Rule" id="MF_00047"/>
    </source>
</evidence>
<dbReference type="GO" id="GO:0005737">
    <property type="term" value="C:cytoplasm"/>
    <property type="evidence" value="ECO:0007669"/>
    <property type="project" value="UniProtKB-SubCell"/>
</dbReference>
<dbReference type="PROSITE" id="PS50975">
    <property type="entry name" value="ATP_GRASP"/>
    <property type="match status" value="1"/>
</dbReference>
<evidence type="ECO:0000256" key="16">
    <source>
        <dbReference type="ARBA" id="ARBA00047614"/>
    </source>
</evidence>
<evidence type="ECO:0000256" key="19">
    <source>
        <dbReference type="PIRSR" id="PIRSR039102-3"/>
    </source>
</evidence>
<evidence type="ECO:0000256" key="1">
    <source>
        <dbReference type="ARBA" id="ARBA00001936"/>
    </source>
</evidence>
<comment type="caution">
    <text evidence="22">The sequence shown here is derived from an EMBL/GenBank/DDBJ whole genome shotgun (WGS) entry which is preliminary data.</text>
</comment>
<evidence type="ECO:0000313" key="22">
    <source>
        <dbReference type="EMBL" id="EFM05313.1"/>
    </source>
</evidence>
<keyword evidence="7 17" id="KW-0436">Ligase</keyword>
<dbReference type="GO" id="GO:0046872">
    <property type="term" value="F:metal ion binding"/>
    <property type="evidence" value="ECO:0007669"/>
    <property type="project" value="UniProtKB-KW"/>
</dbReference>
<evidence type="ECO:0000256" key="2">
    <source>
        <dbReference type="ARBA" id="ARBA00003921"/>
    </source>
</evidence>
<evidence type="ECO:0000256" key="6">
    <source>
        <dbReference type="ARBA" id="ARBA00022490"/>
    </source>
</evidence>
<dbReference type="NCBIfam" id="TIGR01205">
    <property type="entry name" value="D_ala_D_alaTIGR"/>
    <property type="match status" value="1"/>
</dbReference>
<dbReference type="HOGENOM" id="CLU_039268_1_2_4"/>
<dbReference type="NCBIfam" id="NF002378">
    <property type="entry name" value="PRK01372.1"/>
    <property type="match status" value="1"/>
</dbReference>
<name>E0N6R7_NEIM3</name>
<dbReference type="InterPro" id="IPR016185">
    <property type="entry name" value="PreATP-grasp_dom_sf"/>
</dbReference>
<dbReference type="GO" id="GO:0008716">
    <property type="term" value="F:D-alanine-D-alanine ligase activity"/>
    <property type="evidence" value="ECO:0007669"/>
    <property type="project" value="UniProtKB-UniRule"/>
</dbReference>
<comment type="pathway">
    <text evidence="17">Cell wall biogenesis; peptidoglycan biosynthesis.</text>
</comment>
<proteinExistence type="inferred from homology"/>
<evidence type="ECO:0000256" key="14">
    <source>
        <dbReference type="ARBA" id="ARBA00023211"/>
    </source>
</evidence>
<dbReference type="EMBL" id="AEEF01000008">
    <property type="protein sequence ID" value="EFM05313.1"/>
    <property type="molecule type" value="Genomic_DNA"/>
</dbReference>
<feature type="active site" evidence="18">
    <location>
        <position position="56"/>
    </location>
</feature>
<dbReference type="PANTHER" id="PTHR23132:SF23">
    <property type="entry name" value="D-ALANINE--D-ALANINE LIGASE B"/>
    <property type="match status" value="1"/>
</dbReference>
<evidence type="ECO:0000256" key="7">
    <source>
        <dbReference type="ARBA" id="ARBA00022598"/>
    </source>
</evidence>
<dbReference type="GO" id="GO:0008360">
    <property type="term" value="P:regulation of cell shape"/>
    <property type="evidence" value="ECO:0007669"/>
    <property type="project" value="UniProtKB-KW"/>
</dbReference>
<dbReference type="SUPFAM" id="SSF56059">
    <property type="entry name" value="Glutathione synthetase ATP-binding domain-like"/>
    <property type="match status" value="1"/>
</dbReference>
<gene>
    <name evidence="22" type="primary">ddlB</name>
    <name evidence="17" type="synonym">ddl</name>
    <name evidence="22" type="ORF">HMPREF0602_0197</name>
</gene>
<evidence type="ECO:0000256" key="9">
    <source>
        <dbReference type="ARBA" id="ARBA00022741"/>
    </source>
</evidence>
<dbReference type="FunFam" id="3.30.1490.20:FF:000023">
    <property type="entry name" value="D-alanine--D-alanine ligase"/>
    <property type="match status" value="1"/>
</dbReference>
<dbReference type="InterPro" id="IPR013815">
    <property type="entry name" value="ATP_grasp_subdomain_1"/>
</dbReference>
<evidence type="ECO:0000256" key="15">
    <source>
        <dbReference type="ARBA" id="ARBA00023316"/>
    </source>
</evidence>
<dbReference type="InterPro" id="IPR011127">
    <property type="entry name" value="Dala_Dala_lig_N"/>
</dbReference>
<dbReference type="PANTHER" id="PTHR23132">
    <property type="entry name" value="D-ALANINE--D-ALANINE LIGASE"/>
    <property type="match status" value="1"/>
</dbReference>
<protein>
    <recommendedName>
        <fullName evidence="5 17">D-alanine--D-alanine ligase</fullName>
        <ecNumber evidence="5 17">6.3.2.4</ecNumber>
    </recommendedName>
    <alternativeName>
        <fullName evidence="17">D-Ala-D-Ala ligase</fullName>
    </alternativeName>
    <alternativeName>
        <fullName evidence="17">D-alanylalanine synthetase</fullName>
    </alternativeName>
</protein>
<dbReference type="Proteomes" id="UP000005526">
    <property type="component" value="Unassembled WGS sequence"/>
</dbReference>
<dbReference type="Pfam" id="PF01820">
    <property type="entry name" value="Dala_Dala_lig_N"/>
    <property type="match status" value="1"/>
</dbReference>
<feature type="active site" evidence="18">
    <location>
        <position position="316"/>
    </location>
</feature>
<dbReference type="InterPro" id="IPR005905">
    <property type="entry name" value="D_ala_D_ala"/>
</dbReference>